<gene>
    <name evidence="1" type="ORF">Cboi01_000454700</name>
</gene>
<name>A0ACB5TZV1_CANBO</name>
<sequence>MTERLIGVYHSCIFIILTRLASTIRYCREEQGDKCQSNFNFSYWSVGLLYVSAYLLPLIINYFYKITSSYEGAASLWISKTLRSLMFLIAIMWTLEYIEQDSFINENYSIPHDSLKSIKITIARIVIGAALIAGTIGWSMGPLCIRLDVTKPEYTVSVDSSSNNTKTSAKSLPSSPSSSQSPSPTTSPTSSPAPSSAPANSQGTLNIIGYRNAYGSTYFLFVINVLAAVLLVNKPLGGISLFLLTNQILTFFELVDLLDIRSNLISVVVMGLLGYSHFFTTGHQATLAAIHWETGFLLTETILFPITHIAIILETFGSFIIIYLSIPLLTLWKIPPNNKPIALISKIVENATSLMIYQLCLTLSTLIMTAHFRRHLMVWKIFAPRFMLNAMLVILMNIIVTFISVGFVSSRVIKHWYQIFGM</sequence>
<proteinExistence type="predicted"/>
<comment type="caution">
    <text evidence="1">The sequence shown here is derived from an EMBL/GenBank/DDBJ whole genome shotgun (WGS) entry which is preliminary data.</text>
</comment>
<dbReference type="EMBL" id="BSXV01002973">
    <property type="protein sequence ID" value="GME97239.1"/>
    <property type="molecule type" value="Genomic_DNA"/>
</dbReference>
<protein>
    <submittedName>
        <fullName evidence="1">Unnamed protein product</fullName>
    </submittedName>
</protein>
<keyword evidence="2" id="KW-1185">Reference proteome</keyword>
<evidence type="ECO:0000313" key="2">
    <source>
        <dbReference type="Proteomes" id="UP001165101"/>
    </source>
</evidence>
<reference evidence="1" key="1">
    <citation type="submission" date="2023-04" db="EMBL/GenBank/DDBJ databases">
        <title>Candida boidinii NBRC 1967.</title>
        <authorList>
            <person name="Ichikawa N."/>
            <person name="Sato H."/>
            <person name="Tonouchi N."/>
        </authorList>
    </citation>
    <scope>NUCLEOTIDE SEQUENCE</scope>
    <source>
        <strain evidence="1">NBRC 1967</strain>
    </source>
</reference>
<evidence type="ECO:0000313" key="1">
    <source>
        <dbReference type="EMBL" id="GME97239.1"/>
    </source>
</evidence>
<accession>A0ACB5TZV1</accession>
<organism evidence="1 2">
    <name type="scientific">Candida boidinii</name>
    <name type="common">Yeast</name>
    <dbReference type="NCBI Taxonomy" id="5477"/>
    <lineage>
        <taxon>Eukaryota</taxon>
        <taxon>Fungi</taxon>
        <taxon>Dikarya</taxon>
        <taxon>Ascomycota</taxon>
        <taxon>Saccharomycotina</taxon>
        <taxon>Pichiomycetes</taxon>
        <taxon>Pichiales</taxon>
        <taxon>Pichiaceae</taxon>
        <taxon>Ogataea</taxon>
        <taxon>Ogataea/Candida clade</taxon>
    </lineage>
</organism>
<dbReference type="Proteomes" id="UP001165101">
    <property type="component" value="Unassembled WGS sequence"/>
</dbReference>